<keyword evidence="2" id="KW-1185">Reference proteome</keyword>
<protein>
    <submittedName>
        <fullName evidence="1">Uncharacterized protein</fullName>
    </submittedName>
</protein>
<name>A0A2Z7BCS2_9LAMI</name>
<reference evidence="1 2" key="1">
    <citation type="journal article" date="2015" name="Proc. Natl. Acad. Sci. U.S.A.">
        <title>The resurrection genome of Boea hygrometrica: A blueprint for survival of dehydration.</title>
        <authorList>
            <person name="Xiao L."/>
            <person name="Yang G."/>
            <person name="Zhang L."/>
            <person name="Yang X."/>
            <person name="Zhao S."/>
            <person name="Ji Z."/>
            <person name="Zhou Q."/>
            <person name="Hu M."/>
            <person name="Wang Y."/>
            <person name="Chen M."/>
            <person name="Xu Y."/>
            <person name="Jin H."/>
            <person name="Xiao X."/>
            <person name="Hu G."/>
            <person name="Bao F."/>
            <person name="Hu Y."/>
            <person name="Wan P."/>
            <person name="Li L."/>
            <person name="Deng X."/>
            <person name="Kuang T."/>
            <person name="Xiang C."/>
            <person name="Zhu J.K."/>
            <person name="Oliver M.J."/>
            <person name="He Y."/>
        </authorList>
    </citation>
    <scope>NUCLEOTIDE SEQUENCE [LARGE SCALE GENOMIC DNA]</scope>
    <source>
        <strain evidence="2">cv. XS01</strain>
    </source>
</reference>
<evidence type="ECO:0000313" key="2">
    <source>
        <dbReference type="Proteomes" id="UP000250235"/>
    </source>
</evidence>
<gene>
    <name evidence="1" type="ORF">F511_06711</name>
</gene>
<organism evidence="1 2">
    <name type="scientific">Dorcoceras hygrometricum</name>
    <dbReference type="NCBI Taxonomy" id="472368"/>
    <lineage>
        <taxon>Eukaryota</taxon>
        <taxon>Viridiplantae</taxon>
        <taxon>Streptophyta</taxon>
        <taxon>Embryophyta</taxon>
        <taxon>Tracheophyta</taxon>
        <taxon>Spermatophyta</taxon>
        <taxon>Magnoliopsida</taxon>
        <taxon>eudicotyledons</taxon>
        <taxon>Gunneridae</taxon>
        <taxon>Pentapetalae</taxon>
        <taxon>asterids</taxon>
        <taxon>lamiids</taxon>
        <taxon>Lamiales</taxon>
        <taxon>Gesneriaceae</taxon>
        <taxon>Didymocarpoideae</taxon>
        <taxon>Trichosporeae</taxon>
        <taxon>Loxocarpinae</taxon>
        <taxon>Dorcoceras</taxon>
    </lineage>
</organism>
<dbReference type="EMBL" id="KV008842">
    <property type="protein sequence ID" value="KZV29859.1"/>
    <property type="molecule type" value="Genomic_DNA"/>
</dbReference>
<sequence>MGIDPVTLALIPIIGPSACRFTKSYSFWSKSSLGHQTKFDELFSLDRSGGSSTGLMRKSASWFRAFCIRVEIQQMVLATMDSAEVQRQRFSRCSLKLSFTKRCRSNKIERQRFAFAKKISRWLCDDGIMKRNQQDGLCDDMTSRELQWFVTQTQHKVSRRNVMKISSRSEEPAAKQLTIYEELSKLDVNC</sequence>
<dbReference type="Proteomes" id="UP000250235">
    <property type="component" value="Unassembled WGS sequence"/>
</dbReference>
<evidence type="ECO:0000313" key="1">
    <source>
        <dbReference type="EMBL" id="KZV29859.1"/>
    </source>
</evidence>
<dbReference type="AlphaFoldDB" id="A0A2Z7BCS2"/>
<accession>A0A2Z7BCS2</accession>
<proteinExistence type="predicted"/>